<sequence>MDFPEVGKLIPLITLELGLGGIRVHLGEDAEIRDALGQRETQSLAALEFTQESIDPGLADMQRLGNLPAGHMQYVRFDNDVLIVEHTLPPISGLSLFSEQH</sequence>
<organism evidence="1">
    <name type="scientific">bioreactor metagenome</name>
    <dbReference type="NCBI Taxonomy" id="1076179"/>
    <lineage>
        <taxon>unclassified sequences</taxon>
        <taxon>metagenomes</taxon>
        <taxon>ecological metagenomes</taxon>
    </lineage>
</organism>
<comment type="caution">
    <text evidence="1">The sequence shown here is derived from an EMBL/GenBank/DDBJ whole genome shotgun (WGS) entry which is preliminary data.</text>
</comment>
<dbReference type="AlphaFoldDB" id="A0A644XMZ0"/>
<gene>
    <name evidence="1" type="ORF">SDC9_62004</name>
</gene>
<accession>A0A644XMZ0</accession>
<evidence type="ECO:0000313" key="1">
    <source>
        <dbReference type="EMBL" id="MPM15633.1"/>
    </source>
</evidence>
<proteinExistence type="predicted"/>
<protein>
    <submittedName>
        <fullName evidence="1">Uncharacterized protein</fullName>
    </submittedName>
</protein>
<name>A0A644XMZ0_9ZZZZ</name>
<reference evidence="1" key="1">
    <citation type="submission" date="2019-08" db="EMBL/GenBank/DDBJ databases">
        <authorList>
            <person name="Kucharzyk K."/>
            <person name="Murdoch R.W."/>
            <person name="Higgins S."/>
            <person name="Loffler F."/>
        </authorList>
    </citation>
    <scope>NUCLEOTIDE SEQUENCE</scope>
</reference>
<dbReference type="EMBL" id="VSSQ01002476">
    <property type="protein sequence ID" value="MPM15633.1"/>
    <property type="molecule type" value="Genomic_DNA"/>
</dbReference>